<dbReference type="Proteomes" id="UP000198896">
    <property type="component" value="Unassembled WGS sequence"/>
</dbReference>
<reference evidence="1 2" key="1">
    <citation type="submission" date="2016-10" db="EMBL/GenBank/DDBJ databases">
        <authorList>
            <person name="de Groot N.N."/>
        </authorList>
    </citation>
    <scope>NUCLEOTIDE SEQUENCE [LARGE SCALE GENOMIC DNA]</scope>
    <source>
        <strain evidence="1 2">DSM 9236</strain>
    </source>
</reference>
<evidence type="ECO:0000313" key="2">
    <source>
        <dbReference type="Proteomes" id="UP000198896"/>
    </source>
</evidence>
<name>A0A1I2EC06_9FIRM</name>
<evidence type="ECO:0000313" key="1">
    <source>
        <dbReference type="EMBL" id="SFE90183.1"/>
    </source>
</evidence>
<dbReference type="InterPro" id="IPR045425">
    <property type="entry name" value="DUF6508"/>
</dbReference>
<dbReference type="AlphaFoldDB" id="A0A1I2EC06"/>
<dbReference type="OrthoDB" id="9814572at2"/>
<gene>
    <name evidence="1" type="ORF">SAMN05216245_1332</name>
</gene>
<keyword evidence="2" id="KW-1185">Reference proteome</keyword>
<dbReference type="RefSeq" id="WP_093914372.1">
    <property type="nucleotide sequence ID" value="NZ_FONL01000033.1"/>
</dbReference>
<dbReference type="Pfam" id="PF20118">
    <property type="entry name" value="DUF6508"/>
    <property type="match status" value="1"/>
</dbReference>
<protein>
    <submittedName>
        <fullName evidence="1">Uncharacterized protein</fullName>
    </submittedName>
</protein>
<proteinExistence type="predicted"/>
<organism evidence="1 2">
    <name type="scientific">Succiniclasticum ruminis DSM 9236</name>
    <dbReference type="NCBI Taxonomy" id="1123323"/>
    <lineage>
        <taxon>Bacteria</taxon>
        <taxon>Bacillati</taxon>
        <taxon>Bacillota</taxon>
        <taxon>Negativicutes</taxon>
        <taxon>Acidaminococcales</taxon>
        <taxon>Acidaminococcaceae</taxon>
        <taxon>Succiniclasticum</taxon>
    </lineage>
</organism>
<dbReference type="EMBL" id="FONL01000033">
    <property type="protein sequence ID" value="SFE90183.1"/>
    <property type="molecule type" value="Genomic_DNA"/>
</dbReference>
<sequence>MTINEKCRKLPMIKTQHSPWGGGLQPDGISQLPFPIYSKEVTDWINAMYDLDLTDKNYFENMEKIKGKPVPKLTRDEILTRMTFLIRAERFCDGTIEDALNDGTLEALSVRLHEITKP</sequence>
<accession>A0A1I2EC06</accession>